<dbReference type="EMBL" id="WPNZ01000009">
    <property type="protein sequence ID" value="MVO86522.1"/>
    <property type="molecule type" value="Genomic_DNA"/>
</dbReference>
<dbReference type="PRINTS" id="PR00038">
    <property type="entry name" value="HTHLUXR"/>
</dbReference>
<dbReference type="CDD" id="cd06170">
    <property type="entry name" value="LuxR_C_like"/>
    <property type="match status" value="1"/>
</dbReference>
<evidence type="ECO:0000313" key="4">
    <source>
        <dbReference type="Proteomes" id="UP000483802"/>
    </source>
</evidence>
<dbReference type="PANTHER" id="PTHR34293:SF1">
    <property type="entry name" value="HTH-TYPE TRANSCRIPTIONAL REGULATOR TRMBL2"/>
    <property type="match status" value="1"/>
</dbReference>
<dbReference type="Proteomes" id="UP000483802">
    <property type="component" value="Unassembled WGS sequence"/>
</dbReference>
<accession>A0A6L6WYC8</accession>
<feature type="compositionally biased region" description="Low complexity" evidence="1">
    <location>
        <begin position="116"/>
        <end position="128"/>
    </location>
</feature>
<dbReference type="SUPFAM" id="SSF46894">
    <property type="entry name" value="C-terminal effector domain of the bipartite response regulators"/>
    <property type="match status" value="1"/>
</dbReference>
<feature type="domain" description="HTH luxR-type" evidence="2">
    <location>
        <begin position="316"/>
        <end position="381"/>
    </location>
</feature>
<evidence type="ECO:0000259" key="2">
    <source>
        <dbReference type="PROSITE" id="PS50043"/>
    </source>
</evidence>
<keyword evidence="4" id="KW-1185">Reference proteome</keyword>
<reference evidence="3 4" key="1">
    <citation type="submission" date="2019-11" db="EMBL/GenBank/DDBJ databases">
        <title>Streptomyces typhae sp. nov., a novel endophytic actinomycete isolated from the root of cattail pollen (Typha angustifolia L.).</title>
        <authorList>
            <person name="Peng C."/>
        </authorList>
    </citation>
    <scope>NUCLEOTIDE SEQUENCE [LARGE SCALE GENOMIC DNA]</scope>
    <source>
        <strain evidence="4">p1417</strain>
    </source>
</reference>
<proteinExistence type="predicted"/>
<gene>
    <name evidence="3" type="ORF">GPA10_17575</name>
</gene>
<feature type="region of interest" description="Disordered" evidence="1">
    <location>
        <begin position="1"/>
        <end position="41"/>
    </location>
</feature>
<dbReference type="SMART" id="SM00421">
    <property type="entry name" value="HTH_LUXR"/>
    <property type="match status" value="1"/>
</dbReference>
<dbReference type="InterPro" id="IPR000792">
    <property type="entry name" value="Tscrpt_reg_LuxR_C"/>
</dbReference>
<dbReference type="Gene3D" id="1.10.10.10">
    <property type="entry name" value="Winged helix-like DNA-binding domain superfamily/Winged helix DNA-binding domain"/>
    <property type="match status" value="1"/>
</dbReference>
<dbReference type="PROSITE" id="PS50043">
    <property type="entry name" value="HTH_LUXR_2"/>
    <property type="match status" value="1"/>
</dbReference>
<dbReference type="AlphaFoldDB" id="A0A6L6WYC8"/>
<evidence type="ECO:0000313" key="3">
    <source>
        <dbReference type="EMBL" id="MVO86522.1"/>
    </source>
</evidence>
<dbReference type="GO" id="GO:0003677">
    <property type="term" value="F:DNA binding"/>
    <property type="evidence" value="ECO:0007669"/>
    <property type="project" value="InterPro"/>
</dbReference>
<evidence type="ECO:0000256" key="1">
    <source>
        <dbReference type="SAM" id="MobiDB-lite"/>
    </source>
</evidence>
<dbReference type="Pfam" id="PF00196">
    <property type="entry name" value="GerE"/>
    <property type="match status" value="1"/>
</dbReference>
<organism evidence="3 4">
    <name type="scientific">Streptomyces typhae</name>
    <dbReference type="NCBI Taxonomy" id="2681492"/>
    <lineage>
        <taxon>Bacteria</taxon>
        <taxon>Bacillati</taxon>
        <taxon>Actinomycetota</taxon>
        <taxon>Actinomycetes</taxon>
        <taxon>Kitasatosporales</taxon>
        <taxon>Streptomycetaceae</taxon>
        <taxon>Streptomyces</taxon>
    </lineage>
</organism>
<feature type="region of interest" description="Disordered" evidence="1">
    <location>
        <begin position="110"/>
        <end position="135"/>
    </location>
</feature>
<name>A0A6L6WYC8_9ACTN</name>
<dbReference type="InterPro" id="IPR051797">
    <property type="entry name" value="TrmB-like"/>
</dbReference>
<dbReference type="InterPro" id="IPR016032">
    <property type="entry name" value="Sig_transdc_resp-reg_C-effctor"/>
</dbReference>
<dbReference type="PANTHER" id="PTHR34293">
    <property type="entry name" value="HTH-TYPE TRANSCRIPTIONAL REGULATOR TRMBL2"/>
    <property type="match status" value="1"/>
</dbReference>
<dbReference type="InterPro" id="IPR036388">
    <property type="entry name" value="WH-like_DNA-bd_sf"/>
</dbReference>
<comment type="caution">
    <text evidence="3">The sequence shown here is derived from an EMBL/GenBank/DDBJ whole genome shotgun (WGS) entry which is preliminary data.</text>
</comment>
<dbReference type="GO" id="GO:0006355">
    <property type="term" value="P:regulation of DNA-templated transcription"/>
    <property type="evidence" value="ECO:0007669"/>
    <property type="project" value="InterPro"/>
</dbReference>
<sequence length="389" mass="42339">MPVERRPYEPHSLYDPYDSTEHTRDEASGPGGARHRPHGTASLCAPGSALYARALRRGRVHSREAEPVPCLVDFGLLHPDADDLQWLLPSEPTGALLRLLRGIEEEITHERRRESTLTSTFTPLLTPTTPYPTPGPDAERPTAPLALPVPVPAAVPAPAPPYPPKAQGPAKITRLTGHHRITAALDDAVSRCAWEVLTIQPGGFRPVSDLGTAPPREQVLLSRGCRMRTLYQHTTRHALPVIAHVERLVGDVEVRTLSEVPEHLVVFDRSVAFVPAAPDFSAALEIRSPALVGHLTALFDRLWRLATPMYPHPAAPQPAKDGVTARQRTIAELLVEGHTDAGIADRLGMNVRTVRVHIAKLARTLGSTGRTQLGYLISRSGILGPHCTQ</sequence>
<protein>
    <submittedName>
        <fullName evidence="3">Helix-turn-helix transcriptional regulator</fullName>
    </submittedName>
</protein>